<dbReference type="GO" id="GO:0005829">
    <property type="term" value="C:cytosol"/>
    <property type="evidence" value="ECO:0007669"/>
    <property type="project" value="TreeGrafter"/>
</dbReference>
<dbReference type="Gene3D" id="3.90.1150.10">
    <property type="entry name" value="Aspartate Aminotransferase, domain 1"/>
    <property type="match status" value="1"/>
</dbReference>
<dbReference type="GeneID" id="34460422"/>
<dbReference type="CDD" id="cd00610">
    <property type="entry name" value="OAT_like"/>
    <property type="match status" value="1"/>
</dbReference>
<evidence type="ECO:0000256" key="4">
    <source>
        <dbReference type="RuleBase" id="RU003560"/>
    </source>
</evidence>
<sequence>MTQTVVTSAVLHRDTRFIPKKAIGGKGSYIFLEDGQKVLDSTGGAAVSCLGHGNEKVQKALLKQMNELSYCHSAFFGTQASEDLARLLVDSTGGKLSKLYVASSGSEAVEAALKLSRQYYLELPTPQPQRTRFISRRPSYHGITLGALGAGGNLLRREPFEPLLAQNISHVSPCFAYRGKKEDESDEHYVARLAAELDAEFQRVGPDTVCAFIAEPVVGASLGCVPALPGYFQAMKAVCERYGALLILDEVMSGMGRCGTLHAWEQEGVVPDLQTIAKGLGGGYAPVAGVLIGDRIVQALDKGTGAFRHVQTYQGHPIACAAALAVQRVIQEENLLENVRKMGAYLEKNLKERLGGHPHVGDIRGKGLFWGIEFVKDKTTKEPFDPAMRIAAQLLETGLSPGYGISLYAGGGTVDGVRGDHVLLAPPFNVSTEEVDFIVDTTVRVVEDVFKRLN</sequence>
<dbReference type="VEuPathDB" id="FungiDB:ASPGLDRAFT_32348"/>
<dbReference type="Pfam" id="PF00202">
    <property type="entry name" value="Aminotran_3"/>
    <property type="match status" value="1"/>
</dbReference>
<dbReference type="FunFam" id="3.40.640.10:FF:000004">
    <property type="entry name" value="Acetylornithine aminotransferase"/>
    <property type="match status" value="1"/>
</dbReference>
<dbReference type="PANTHER" id="PTHR43094">
    <property type="entry name" value="AMINOTRANSFERASE"/>
    <property type="match status" value="1"/>
</dbReference>
<evidence type="ECO:0000256" key="1">
    <source>
        <dbReference type="ARBA" id="ARBA00001933"/>
    </source>
</evidence>
<keyword evidence="3 4" id="KW-0663">Pyridoxal phosphate</keyword>
<dbReference type="OrthoDB" id="5419315at2759"/>
<dbReference type="SUPFAM" id="SSF53383">
    <property type="entry name" value="PLP-dependent transferases"/>
    <property type="match status" value="1"/>
</dbReference>
<dbReference type="Proteomes" id="UP000184300">
    <property type="component" value="Unassembled WGS sequence"/>
</dbReference>
<dbReference type="EMBL" id="KV878890">
    <property type="protein sequence ID" value="OJJ87877.1"/>
    <property type="molecule type" value="Genomic_DNA"/>
</dbReference>
<proteinExistence type="inferred from homology"/>
<dbReference type="RefSeq" id="XP_022404560.1">
    <property type="nucleotide sequence ID" value="XM_022544161.1"/>
</dbReference>
<reference evidence="6" key="1">
    <citation type="journal article" date="2017" name="Genome Biol.">
        <title>Comparative genomics reveals high biological diversity and specific adaptations in the industrially and medically important fungal genus Aspergillus.</title>
        <authorList>
            <person name="de Vries R.P."/>
            <person name="Riley R."/>
            <person name="Wiebenga A."/>
            <person name="Aguilar-Osorio G."/>
            <person name="Amillis S."/>
            <person name="Uchima C.A."/>
            <person name="Anderluh G."/>
            <person name="Asadollahi M."/>
            <person name="Askin M."/>
            <person name="Barry K."/>
            <person name="Battaglia E."/>
            <person name="Bayram O."/>
            <person name="Benocci T."/>
            <person name="Braus-Stromeyer S.A."/>
            <person name="Caldana C."/>
            <person name="Canovas D."/>
            <person name="Cerqueira G.C."/>
            <person name="Chen F."/>
            <person name="Chen W."/>
            <person name="Choi C."/>
            <person name="Clum A."/>
            <person name="Dos Santos R.A."/>
            <person name="Damasio A.R."/>
            <person name="Diallinas G."/>
            <person name="Emri T."/>
            <person name="Fekete E."/>
            <person name="Flipphi M."/>
            <person name="Freyberg S."/>
            <person name="Gallo A."/>
            <person name="Gournas C."/>
            <person name="Habgood R."/>
            <person name="Hainaut M."/>
            <person name="Harispe M.L."/>
            <person name="Henrissat B."/>
            <person name="Hilden K.S."/>
            <person name="Hope R."/>
            <person name="Hossain A."/>
            <person name="Karabika E."/>
            <person name="Karaffa L."/>
            <person name="Karanyi Z."/>
            <person name="Krasevec N."/>
            <person name="Kuo A."/>
            <person name="Kusch H."/>
            <person name="LaButti K."/>
            <person name="Lagendijk E.L."/>
            <person name="Lapidus A."/>
            <person name="Levasseur A."/>
            <person name="Lindquist E."/>
            <person name="Lipzen A."/>
            <person name="Logrieco A.F."/>
            <person name="MacCabe A."/>
            <person name="Maekelae M.R."/>
            <person name="Malavazi I."/>
            <person name="Melin P."/>
            <person name="Meyer V."/>
            <person name="Mielnichuk N."/>
            <person name="Miskei M."/>
            <person name="Molnar A.P."/>
            <person name="Mule G."/>
            <person name="Ngan C.Y."/>
            <person name="Orejas M."/>
            <person name="Orosz E."/>
            <person name="Ouedraogo J.P."/>
            <person name="Overkamp K.M."/>
            <person name="Park H.-S."/>
            <person name="Perrone G."/>
            <person name="Piumi F."/>
            <person name="Punt P.J."/>
            <person name="Ram A.F."/>
            <person name="Ramon A."/>
            <person name="Rauscher S."/>
            <person name="Record E."/>
            <person name="Riano-Pachon D.M."/>
            <person name="Robert V."/>
            <person name="Roehrig J."/>
            <person name="Ruller R."/>
            <person name="Salamov A."/>
            <person name="Salih N.S."/>
            <person name="Samson R.A."/>
            <person name="Sandor E."/>
            <person name="Sanguinetti M."/>
            <person name="Schuetze T."/>
            <person name="Sepcic K."/>
            <person name="Shelest E."/>
            <person name="Sherlock G."/>
            <person name="Sophianopoulou V."/>
            <person name="Squina F.M."/>
            <person name="Sun H."/>
            <person name="Susca A."/>
            <person name="Todd R.B."/>
            <person name="Tsang A."/>
            <person name="Unkles S.E."/>
            <person name="van de Wiele N."/>
            <person name="van Rossen-Uffink D."/>
            <person name="Oliveira J.V."/>
            <person name="Vesth T.C."/>
            <person name="Visser J."/>
            <person name="Yu J.-H."/>
            <person name="Zhou M."/>
            <person name="Andersen M.R."/>
            <person name="Archer D.B."/>
            <person name="Baker S.E."/>
            <person name="Benoit I."/>
            <person name="Brakhage A.A."/>
            <person name="Braus G.H."/>
            <person name="Fischer R."/>
            <person name="Frisvad J.C."/>
            <person name="Goldman G.H."/>
            <person name="Houbraken J."/>
            <person name="Oakley B."/>
            <person name="Pocsi I."/>
            <person name="Scazzocchio C."/>
            <person name="Seiboth B."/>
            <person name="vanKuyk P.A."/>
            <person name="Wortman J."/>
            <person name="Dyer P.S."/>
            <person name="Grigoriev I.V."/>
        </authorList>
    </citation>
    <scope>NUCLEOTIDE SEQUENCE [LARGE SCALE GENOMIC DNA]</scope>
    <source>
        <strain evidence="6">CBS 516.65</strain>
    </source>
</reference>
<dbReference type="AlphaFoldDB" id="A0A1L9VVG5"/>
<dbReference type="InterPro" id="IPR015421">
    <property type="entry name" value="PyrdxlP-dep_Trfase_major"/>
</dbReference>
<dbReference type="InterPro" id="IPR015424">
    <property type="entry name" value="PyrdxlP-dep_Trfase"/>
</dbReference>
<evidence type="ECO:0000256" key="3">
    <source>
        <dbReference type="ARBA" id="ARBA00022898"/>
    </source>
</evidence>
<accession>A0A1L9VVG5</accession>
<keyword evidence="6" id="KW-1185">Reference proteome</keyword>
<evidence type="ECO:0000256" key="2">
    <source>
        <dbReference type="ARBA" id="ARBA00008954"/>
    </source>
</evidence>
<protein>
    <submittedName>
        <fullName evidence="5">Uncharacterized protein</fullName>
    </submittedName>
</protein>
<dbReference type="NCBIfam" id="NF005685">
    <property type="entry name" value="PRK07483.1"/>
    <property type="match status" value="1"/>
</dbReference>
<gene>
    <name evidence="5" type="ORF">ASPGLDRAFT_32348</name>
</gene>
<dbReference type="Gene3D" id="3.40.640.10">
    <property type="entry name" value="Type I PLP-dependent aspartate aminotransferase-like (Major domain)"/>
    <property type="match status" value="1"/>
</dbReference>
<dbReference type="InterPro" id="IPR015422">
    <property type="entry name" value="PyrdxlP-dep_Trfase_small"/>
</dbReference>
<name>A0A1L9VVG5_ASPGL</name>
<dbReference type="PANTHER" id="PTHR43094:SF2">
    <property type="entry name" value="AMINOTRANSFERASE, CLASS III (AFU_ORTHOLOGUE AFUA_1G16810)"/>
    <property type="match status" value="1"/>
</dbReference>
<organism evidence="5 6">
    <name type="scientific">Aspergillus glaucus CBS 516.65</name>
    <dbReference type="NCBI Taxonomy" id="1160497"/>
    <lineage>
        <taxon>Eukaryota</taxon>
        <taxon>Fungi</taxon>
        <taxon>Dikarya</taxon>
        <taxon>Ascomycota</taxon>
        <taxon>Pezizomycotina</taxon>
        <taxon>Eurotiomycetes</taxon>
        <taxon>Eurotiomycetidae</taxon>
        <taxon>Eurotiales</taxon>
        <taxon>Aspergillaceae</taxon>
        <taxon>Aspergillus</taxon>
        <taxon>Aspergillus subgen. Aspergillus</taxon>
    </lineage>
</organism>
<evidence type="ECO:0000313" key="6">
    <source>
        <dbReference type="Proteomes" id="UP000184300"/>
    </source>
</evidence>
<comment type="similarity">
    <text evidence="2 4">Belongs to the class-III pyridoxal-phosphate-dependent aminotransferase family.</text>
</comment>
<dbReference type="GO" id="GO:0030170">
    <property type="term" value="F:pyridoxal phosphate binding"/>
    <property type="evidence" value="ECO:0007669"/>
    <property type="project" value="InterPro"/>
</dbReference>
<dbReference type="GO" id="GO:0008483">
    <property type="term" value="F:transaminase activity"/>
    <property type="evidence" value="ECO:0007669"/>
    <property type="project" value="InterPro"/>
</dbReference>
<comment type="cofactor">
    <cofactor evidence="1">
        <name>pyridoxal 5'-phosphate</name>
        <dbReference type="ChEBI" id="CHEBI:597326"/>
    </cofactor>
</comment>
<dbReference type="InterPro" id="IPR005814">
    <property type="entry name" value="Aminotrans_3"/>
</dbReference>
<evidence type="ECO:0000313" key="5">
    <source>
        <dbReference type="EMBL" id="OJJ87877.1"/>
    </source>
</evidence>
<dbReference type="STRING" id="1160497.A0A1L9VVG5"/>